<name>A0ABQ6VGK7_9CORY</name>
<dbReference type="PANTHER" id="PTHR43022">
    <property type="entry name" value="PROTEIN SMF"/>
    <property type="match status" value="1"/>
</dbReference>
<evidence type="ECO:0000313" key="4">
    <source>
        <dbReference type="Proteomes" id="UP000436181"/>
    </source>
</evidence>
<dbReference type="RefSeq" id="WP_151844068.1">
    <property type="nucleotide sequence ID" value="NZ_WBZJ01000001.1"/>
</dbReference>
<protein>
    <submittedName>
        <fullName evidence="3">DNA-protecting protein DprA</fullName>
    </submittedName>
</protein>
<dbReference type="InterPro" id="IPR057666">
    <property type="entry name" value="DrpA_SLOG"/>
</dbReference>
<feature type="domain" description="Smf/DprA SLOG" evidence="2">
    <location>
        <begin position="112"/>
        <end position="312"/>
    </location>
</feature>
<dbReference type="PANTHER" id="PTHR43022:SF1">
    <property type="entry name" value="PROTEIN SMF"/>
    <property type="match status" value="1"/>
</dbReference>
<organism evidence="3 4">
    <name type="scientific">Corynebacterium zhongnanshanii</name>
    <dbReference type="NCBI Taxonomy" id="2768834"/>
    <lineage>
        <taxon>Bacteria</taxon>
        <taxon>Bacillati</taxon>
        <taxon>Actinomycetota</taxon>
        <taxon>Actinomycetes</taxon>
        <taxon>Mycobacteriales</taxon>
        <taxon>Corynebacteriaceae</taxon>
        <taxon>Corynebacterium</taxon>
    </lineage>
</organism>
<dbReference type="InterPro" id="IPR003488">
    <property type="entry name" value="DprA"/>
</dbReference>
<dbReference type="NCBIfam" id="TIGR00732">
    <property type="entry name" value="dprA"/>
    <property type="match status" value="1"/>
</dbReference>
<dbReference type="Proteomes" id="UP000436181">
    <property type="component" value="Unassembled WGS sequence"/>
</dbReference>
<accession>A0ABQ6VGK7</accession>
<dbReference type="EMBL" id="WBZJ01000001">
    <property type="protein sequence ID" value="KAB3523329.1"/>
    <property type="molecule type" value="Genomic_DNA"/>
</dbReference>
<evidence type="ECO:0000256" key="1">
    <source>
        <dbReference type="ARBA" id="ARBA00006525"/>
    </source>
</evidence>
<gene>
    <name evidence="3" type="primary">dprA</name>
    <name evidence="3" type="ORF">F8377_04120</name>
</gene>
<comment type="similarity">
    <text evidence="1">Belongs to the DprA/Smf family.</text>
</comment>
<reference evidence="3 4" key="1">
    <citation type="submission" date="2019-10" db="EMBL/GenBank/DDBJ databases">
        <title>Corynebacterium sp novel species isolated from the respiratory tract of Marmot.</title>
        <authorList>
            <person name="Zhang G."/>
        </authorList>
    </citation>
    <scope>NUCLEOTIDE SEQUENCE [LARGE SCALE GENOMIC DNA]</scope>
    <source>
        <strain evidence="3 4">336</strain>
    </source>
</reference>
<sequence>MFNLQILEDSSTAWAYLRRVVEASHPVVNSLLDTGLPVSEVAMAIAEANPRLPRELLEATQARRAVDPRPDMECASRRGWRLITRESPEWPESFGSAFVTQELNVHSLNSAVRGLRFAPFAVYVAGPGDLSTLARHSVTMVGTRAATRYGSEVATEWSGQFAAHGLTIISGGAEGIDACAHHSALSRRSPTVAVMAGSLDRPYPKKHYELFRQIVDGGGVLVSEYPPDTAPARHRFLTRNRLAAALGGATVVVEAALRSGALNTLNWANSMNKPTFAVPGPVTTVGSQGCLKAIQEQRAQLARSAAEIIEALQGTQLSLELSGPSLSWEQTAIIDATLRPVEVEEIHRDTGLPMAIVVRQLRTLSSMGLVRRVGNQWQRV</sequence>
<dbReference type="Gene3D" id="3.40.50.450">
    <property type="match status" value="1"/>
</dbReference>
<dbReference type="Pfam" id="PF02481">
    <property type="entry name" value="DNA_processg_A"/>
    <property type="match status" value="1"/>
</dbReference>
<keyword evidence="4" id="KW-1185">Reference proteome</keyword>
<evidence type="ECO:0000259" key="2">
    <source>
        <dbReference type="Pfam" id="PF02481"/>
    </source>
</evidence>
<proteinExistence type="inferred from homology"/>
<comment type="caution">
    <text evidence="3">The sequence shown here is derived from an EMBL/GenBank/DDBJ whole genome shotgun (WGS) entry which is preliminary data.</text>
</comment>
<evidence type="ECO:0000313" key="3">
    <source>
        <dbReference type="EMBL" id="KAB3523329.1"/>
    </source>
</evidence>
<dbReference type="SUPFAM" id="SSF102405">
    <property type="entry name" value="MCP/YpsA-like"/>
    <property type="match status" value="1"/>
</dbReference>